<name>A0ABU6QC23_9FABA</name>
<reference evidence="1 2" key="1">
    <citation type="journal article" date="2023" name="Plants (Basel)">
        <title>Bridging the Gap: Combining Genomics and Transcriptomics Approaches to Understand Stylosanthes scabra, an Orphan Legume from the Brazilian Caatinga.</title>
        <authorList>
            <person name="Ferreira-Neto J.R.C."/>
            <person name="da Silva M.D."/>
            <person name="Binneck E."/>
            <person name="de Melo N.F."/>
            <person name="da Silva R.H."/>
            <person name="de Melo A.L.T.M."/>
            <person name="Pandolfi V."/>
            <person name="Bustamante F.O."/>
            <person name="Brasileiro-Vidal A.C."/>
            <person name="Benko-Iseppon A.M."/>
        </authorList>
    </citation>
    <scope>NUCLEOTIDE SEQUENCE [LARGE SCALE GENOMIC DNA]</scope>
    <source>
        <tissue evidence="1">Leaves</tissue>
    </source>
</reference>
<sequence>MEAVNETDRGQNTHMFWRTIICCTLEHHHPDIWTKPCHLVTDVQCHRRSITGRRIMEVSANPNWNQEEQLCVRYPERSASEERDLDEDCVHHHREAPIAQGNCGLGGAPCLPLPGTN</sequence>
<protein>
    <submittedName>
        <fullName evidence="1">Uncharacterized protein</fullName>
    </submittedName>
</protein>
<dbReference type="EMBL" id="JASCZI010000148">
    <property type="protein sequence ID" value="MED6109383.1"/>
    <property type="molecule type" value="Genomic_DNA"/>
</dbReference>
<proteinExistence type="predicted"/>
<gene>
    <name evidence="1" type="ORF">PIB30_033079</name>
</gene>
<keyword evidence="2" id="KW-1185">Reference proteome</keyword>
<comment type="caution">
    <text evidence="1">The sequence shown here is derived from an EMBL/GenBank/DDBJ whole genome shotgun (WGS) entry which is preliminary data.</text>
</comment>
<evidence type="ECO:0000313" key="1">
    <source>
        <dbReference type="EMBL" id="MED6109383.1"/>
    </source>
</evidence>
<organism evidence="1 2">
    <name type="scientific">Stylosanthes scabra</name>
    <dbReference type="NCBI Taxonomy" id="79078"/>
    <lineage>
        <taxon>Eukaryota</taxon>
        <taxon>Viridiplantae</taxon>
        <taxon>Streptophyta</taxon>
        <taxon>Embryophyta</taxon>
        <taxon>Tracheophyta</taxon>
        <taxon>Spermatophyta</taxon>
        <taxon>Magnoliopsida</taxon>
        <taxon>eudicotyledons</taxon>
        <taxon>Gunneridae</taxon>
        <taxon>Pentapetalae</taxon>
        <taxon>rosids</taxon>
        <taxon>fabids</taxon>
        <taxon>Fabales</taxon>
        <taxon>Fabaceae</taxon>
        <taxon>Papilionoideae</taxon>
        <taxon>50 kb inversion clade</taxon>
        <taxon>dalbergioids sensu lato</taxon>
        <taxon>Dalbergieae</taxon>
        <taxon>Pterocarpus clade</taxon>
        <taxon>Stylosanthes</taxon>
    </lineage>
</organism>
<dbReference type="Proteomes" id="UP001341840">
    <property type="component" value="Unassembled WGS sequence"/>
</dbReference>
<evidence type="ECO:0000313" key="2">
    <source>
        <dbReference type="Proteomes" id="UP001341840"/>
    </source>
</evidence>
<accession>A0ABU6QC23</accession>